<feature type="region of interest" description="Disordered" evidence="1">
    <location>
        <begin position="284"/>
        <end position="499"/>
    </location>
</feature>
<feature type="compositionally biased region" description="Acidic residues" evidence="1">
    <location>
        <begin position="1122"/>
        <end position="1142"/>
    </location>
</feature>
<feature type="compositionally biased region" description="Basic and acidic residues" evidence="1">
    <location>
        <begin position="382"/>
        <end position="398"/>
    </location>
</feature>
<dbReference type="Proteomes" id="UP000008281">
    <property type="component" value="Unassembled WGS sequence"/>
</dbReference>
<evidence type="ECO:0000256" key="1">
    <source>
        <dbReference type="SAM" id="MobiDB-lite"/>
    </source>
</evidence>
<feature type="compositionally biased region" description="Low complexity" evidence="1">
    <location>
        <begin position="432"/>
        <end position="448"/>
    </location>
</feature>
<accession>E3MH69</accession>
<feature type="region of interest" description="Disordered" evidence="1">
    <location>
        <begin position="529"/>
        <end position="548"/>
    </location>
</feature>
<feature type="compositionally biased region" description="Acidic residues" evidence="1">
    <location>
        <begin position="347"/>
        <end position="359"/>
    </location>
</feature>
<evidence type="ECO:0000313" key="3">
    <source>
        <dbReference type="Proteomes" id="UP000008281"/>
    </source>
</evidence>
<feature type="compositionally biased region" description="Acidic residues" evidence="1">
    <location>
        <begin position="323"/>
        <end position="332"/>
    </location>
</feature>
<feature type="region of interest" description="Disordered" evidence="1">
    <location>
        <begin position="1097"/>
        <end position="1142"/>
    </location>
</feature>
<dbReference type="HOGENOM" id="CLU_277601_0_0_1"/>
<dbReference type="InParanoid" id="E3MH69"/>
<feature type="compositionally biased region" description="Polar residues" evidence="1">
    <location>
        <begin position="800"/>
        <end position="829"/>
    </location>
</feature>
<reference evidence="2" key="1">
    <citation type="submission" date="2007-07" db="EMBL/GenBank/DDBJ databases">
        <title>PCAP assembly of the Caenorhabditis remanei genome.</title>
        <authorList>
            <consortium name="The Caenorhabditis remanei Sequencing Consortium"/>
            <person name="Wilson R.K."/>
        </authorList>
    </citation>
    <scope>NUCLEOTIDE SEQUENCE [LARGE SCALE GENOMIC DNA]</scope>
    <source>
        <strain evidence="2">PB4641</strain>
    </source>
</reference>
<gene>
    <name evidence="2" type="ORF">CRE_23377</name>
</gene>
<sequence>MPTESSFGYVQCSSCNERMTDQFWVSSGNIFCSACYSKSSEPTTTKKKRTTCGNKECRTRLKYGSKLHPITKKEICHSCYSFVIMNGKDRETKREWKTLKEKMREYKNEKCANTFCQLPLLHTKRYTSHPITKEKICMSCYCYFRRNGKDREVIRVRGDYKNRMAQVFTQEEPWQENFLEMLKYMPTTVEVIKVNCTDQELDSAEDDNDSEQRPSDLDVFLDELLKPRWDLSQDFQPTADKSDIPVSDELRFEFLTNDHDGNRNFSQFDEHPIAEFIIDNAIEAESPPESSPRSEEPNSEEFVEERAVEPIKDTDGRLSPTPEIDEEDDVSDSDSSSDSSTSSESSESSEDSTDSESDYSMDSRLENVDNAAGPENAPEASTRLEKRNLEDFKEDHAVKPISCEIFESFEDPDDDLKISIPAIDEEDDTDSTSDSSTSSESSESSEGSTDSECDDSMDSTLEDNSTVTQYTEAPPPTFCSNPSFHSLLSPDSKPESFQGDITHAVGRMNATNKEDSLEVESPLQFELKQPTNKTQITHENPIQEPPKSKETDCYMIVRYEQFDERAPKRVIAKNTPSSKKCTKPPGKKKNIGISFKEKTCANIACQHQYSHGQELVADTLADRFNCYQPANYSSETNWNQEFVPIYEHQEIVQFNTSHTLQCYEPMQKDVSIIYSSKNSTETTTYTTLKSVSCIPSSEDPDIKTNCYKPPQEDVPIIYFSERSAGTELKPVSNIPSSENPVIQLVYEGHVPNCYKPSPQKHEWGDILSEYFPNDIENTKLQKNHPDVPTERPITDDPGQELNSDSSSQKPGNDPNSLSTESQELQNETILESPYEKERVINMFEGYKCAHNVCKEALNHQNIRTHPVTQEKICRRCYDYYKRVGRDREVIPTKRRKEIHETNCANVFCERTLFRGRINIHPVTKVKICTNCRAYYRRHGRDREVVDANMRKLLSDMLRKKDDGLIKCANTACQQLKLPGAEFLRHPATKEKVCRNCWQYYNKKGKDREMTTIRKKRGQHETNCANTFCNKLFYPRQLRPHPATKTMICSACYDYYKRHGRDREVVTTYRRNKRREEHGTHACYHYLKRTGRDREVVAGKVKKFKRDEYESESDTTSISSDDSSIEESSESDSESDSSEMDCE</sequence>
<evidence type="ECO:0000313" key="2">
    <source>
        <dbReference type="EMBL" id="EFP01855.1"/>
    </source>
</evidence>
<feature type="compositionally biased region" description="Low complexity" evidence="1">
    <location>
        <begin position="333"/>
        <end position="346"/>
    </location>
</feature>
<dbReference type="OMA" id="CANIACQ"/>
<name>E3MH69_CAERE</name>
<dbReference type="OrthoDB" id="5911592at2759"/>
<feature type="compositionally biased region" description="Basic and acidic residues" evidence="1">
    <location>
        <begin position="778"/>
        <end position="794"/>
    </location>
</feature>
<keyword evidence="3" id="KW-1185">Reference proteome</keyword>
<organism evidence="3">
    <name type="scientific">Caenorhabditis remanei</name>
    <name type="common">Caenorhabditis vulgaris</name>
    <dbReference type="NCBI Taxonomy" id="31234"/>
    <lineage>
        <taxon>Eukaryota</taxon>
        <taxon>Metazoa</taxon>
        <taxon>Ecdysozoa</taxon>
        <taxon>Nematoda</taxon>
        <taxon>Chromadorea</taxon>
        <taxon>Rhabditida</taxon>
        <taxon>Rhabditina</taxon>
        <taxon>Rhabditomorpha</taxon>
        <taxon>Rhabditoidea</taxon>
        <taxon>Rhabditidae</taxon>
        <taxon>Peloderinae</taxon>
        <taxon>Caenorhabditis</taxon>
    </lineage>
</organism>
<feature type="compositionally biased region" description="Polar residues" evidence="1">
    <location>
        <begin position="529"/>
        <end position="540"/>
    </location>
</feature>
<dbReference type="EMBL" id="DS268444">
    <property type="protein sequence ID" value="EFP01855.1"/>
    <property type="molecule type" value="Genomic_DNA"/>
</dbReference>
<dbReference type="AlphaFoldDB" id="E3MH69"/>
<feature type="compositionally biased region" description="Basic and acidic residues" evidence="1">
    <location>
        <begin position="304"/>
        <end position="316"/>
    </location>
</feature>
<feature type="compositionally biased region" description="Polar residues" evidence="1">
    <location>
        <begin position="462"/>
        <end position="471"/>
    </location>
</feature>
<feature type="compositionally biased region" description="Acidic residues" evidence="1">
    <location>
        <begin position="449"/>
        <end position="461"/>
    </location>
</feature>
<feature type="region of interest" description="Disordered" evidence="1">
    <location>
        <begin position="778"/>
        <end position="831"/>
    </location>
</feature>
<proteinExistence type="predicted"/>
<protein>
    <submittedName>
        <fullName evidence="2">Uncharacterized protein</fullName>
    </submittedName>
</protein>